<comment type="caution">
    <text evidence="2">The sequence shown here is derived from an EMBL/GenBank/DDBJ whole genome shotgun (WGS) entry which is preliminary data.</text>
</comment>
<proteinExistence type="predicted"/>
<dbReference type="EMBL" id="MU155527">
    <property type="protein sequence ID" value="KAF9472511.1"/>
    <property type="molecule type" value="Genomic_DNA"/>
</dbReference>
<keyword evidence="1" id="KW-0472">Membrane</keyword>
<reference evidence="2" key="1">
    <citation type="submission" date="2020-11" db="EMBL/GenBank/DDBJ databases">
        <authorList>
            <consortium name="DOE Joint Genome Institute"/>
            <person name="Ahrendt S."/>
            <person name="Riley R."/>
            <person name="Andreopoulos W."/>
            <person name="Labutti K."/>
            <person name="Pangilinan J."/>
            <person name="Ruiz-Duenas F.J."/>
            <person name="Barrasa J.M."/>
            <person name="Sanchez-Garcia M."/>
            <person name="Camarero S."/>
            <person name="Miyauchi S."/>
            <person name="Serrano A."/>
            <person name="Linde D."/>
            <person name="Babiker R."/>
            <person name="Drula E."/>
            <person name="Ayuso-Fernandez I."/>
            <person name="Pacheco R."/>
            <person name="Padilla G."/>
            <person name="Ferreira P."/>
            <person name="Barriuso J."/>
            <person name="Kellner H."/>
            <person name="Castanera R."/>
            <person name="Alfaro M."/>
            <person name="Ramirez L."/>
            <person name="Pisabarro A.G."/>
            <person name="Kuo A."/>
            <person name="Tritt A."/>
            <person name="Lipzen A."/>
            <person name="He G."/>
            <person name="Yan M."/>
            <person name="Ng V."/>
            <person name="Cullen D."/>
            <person name="Martin F."/>
            <person name="Rosso M.-N."/>
            <person name="Henrissat B."/>
            <person name="Hibbett D."/>
            <person name="Martinez A.T."/>
            <person name="Grigoriev I.V."/>
        </authorList>
    </citation>
    <scope>NUCLEOTIDE SEQUENCE</scope>
    <source>
        <strain evidence="2">CIRM-BRFM 674</strain>
    </source>
</reference>
<sequence>FIGLIFNWGLFGALSIQVYIYFLSFPKDKSLFKALVGSVYILEVAQIALLTQTAWMLMVSGFGNIAAFNIVGTTWISVEGIEGLVAVLVHCLYSYRIAIFSESWAMPVII</sequence>
<dbReference type="OrthoDB" id="2953893at2759"/>
<dbReference type="Proteomes" id="UP000807469">
    <property type="component" value="Unassembled WGS sequence"/>
</dbReference>
<feature type="non-terminal residue" evidence="2">
    <location>
        <position position="110"/>
    </location>
</feature>
<evidence type="ECO:0000313" key="2">
    <source>
        <dbReference type="EMBL" id="KAF9472511.1"/>
    </source>
</evidence>
<name>A0A9P5YP94_9AGAR</name>
<dbReference type="AlphaFoldDB" id="A0A9P5YP94"/>
<keyword evidence="1" id="KW-0812">Transmembrane</keyword>
<evidence type="ECO:0000313" key="3">
    <source>
        <dbReference type="Proteomes" id="UP000807469"/>
    </source>
</evidence>
<gene>
    <name evidence="2" type="ORF">BDN70DRAFT_780689</name>
</gene>
<evidence type="ECO:0000256" key="1">
    <source>
        <dbReference type="SAM" id="Phobius"/>
    </source>
</evidence>
<feature type="transmembrane region" description="Helical" evidence="1">
    <location>
        <begin position="6"/>
        <end position="24"/>
    </location>
</feature>
<keyword evidence="3" id="KW-1185">Reference proteome</keyword>
<organism evidence="2 3">
    <name type="scientific">Pholiota conissans</name>
    <dbReference type="NCBI Taxonomy" id="109636"/>
    <lineage>
        <taxon>Eukaryota</taxon>
        <taxon>Fungi</taxon>
        <taxon>Dikarya</taxon>
        <taxon>Basidiomycota</taxon>
        <taxon>Agaricomycotina</taxon>
        <taxon>Agaricomycetes</taxon>
        <taxon>Agaricomycetidae</taxon>
        <taxon>Agaricales</taxon>
        <taxon>Agaricineae</taxon>
        <taxon>Strophariaceae</taxon>
        <taxon>Pholiota</taxon>
    </lineage>
</organism>
<feature type="non-terminal residue" evidence="2">
    <location>
        <position position="1"/>
    </location>
</feature>
<keyword evidence="1" id="KW-1133">Transmembrane helix</keyword>
<feature type="transmembrane region" description="Helical" evidence="1">
    <location>
        <begin position="31"/>
        <end position="49"/>
    </location>
</feature>
<accession>A0A9P5YP94</accession>
<protein>
    <submittedName>
        <fullName evidence="2">Uncharacterized protein</fullName>
    </submittedName>
</protein>